<dbReference type="OrthoDB" id="6657937at2"/>
<organism evidence="2 3">
    <name type="scientific">Psychrobacter pasteurii</name>
    <dbReference type="NCBI Taxonomy" id="1945520"/>
    <lineage>
        <taxon>Bacteria</taxon>
        <taxon>Pseudomonadati</taxon>
        <taxon>Pseudomonadota</taxon>
        <taxon>Gammaproteobacteria</taxon>
        <taxon>Moraxellales</taxon>
        <taxon>Moraxellaceae</taxon>
        <taxon>Psychrobacter</taxon>
    </lineage>
</organism>
<feature type="compositionally biased region" description="Polar residues" evidence="1">
    <location>
        <begin position="85"/>
        <end position="118"/>
    </location>
</feature>
<feature type="region of interest" description="Disordered" evidence="1">
    <location>
        <begin position="28"/>
        <end position="131"/>
    </location>
</feature>
<reference evidence="3" key="1">
    <citation type="submission" date="2017-02" db="EMBL/GenBank/DDBJ databases">
        <authorList>
            <person name="Mornico D."/>
        </authorList>
    </citation>
    <scope>NUCLEOTIDE SEQUENCE [LARGE SCALE GENOMIC DNA]</scope>
</reference>
<proteinExistence type="predicted"/>
<feature type="compositionally biased region" description="Acidic residues" evidence="1">
    <location>
        <begin position="70"/>
        <end position="80"/>
    </location>
</feature>
<sequence>MAQSLSVNPSPKLMLSGLLLGGLLGLTACQQPSDNQDKANSDAAEATNSAQMSDPTALDKDSSEAQPVEGVEEEVLEIETDSNKTDSTQPSQIKEPTETENSASNEDTESATTKNTPPASEIQVTDVEYQDSEGRSIHVTFQTSATATLQASLRLPSGKRILLTAPSGQGNNPTYRSTDGSIELVTHGGGSSMDLFYENQRAEFDAVKTDSEILKPQ</sequence>
<gene>
    <name evidence="2" type="ORF">A1019T_00421</name>
</gene>
<keyword evidence="3" id="KW-1185">Reference proteome</keyword>
<accession>A0A1R4EDB9</accession>
<dbReference type="RefSeq" id="WP_077447866.1">
    <property type="nucleotide sequence ID" value="NZ_FUGD01000048.1"/>
</dbReference>
<dbReference type="EMBL" id="FUGD01000048">
    <property type="protein sequence ID" value="SJM36460.1"/>
    <property type="molecule type" value="Genomic_DNA"/>
</dbReference>
<evidence type="ECO:0000313" key="3">
    <source>
        <dbReference type="Proteomes" id="UP000188169"/>
    </source>
</evidence>
<protein>
    <submittedName>
        <fullName evidence="2">Uncharacterized protein</fullName>
    </submittedName>
</protein>
<evidence type="ECO:0000256" key="1">
    <source>
        <dbReference type="SAM" id="MobiDB-lite"/>
    </source>
</evidence>
<name>A0A1R4EDB9_9GAMM</name>
<evidence type="ECO:0000313" key="2">
    <source>
        <dbReference type="EMBL" id="SJM36460.1"/>
    </source>
</evidence>
<dbReference type="Proteomes" id="UP000188169">
    <property type="component" value="Unassembled WGS sequence"/>
</dbReference>
<dbReference type="AlphaFoldDB" id="A0A1R4EDB9"/>